<dbReference type="InParanoid" id="A0A132B917"/>
<sequence length="186" mass="21618">MNSVLSLDRGYVTGLSQQRQFELLHLFRRSIESLERSAPSLIFLETITLYGAYPFFYHLIGDQDLQYSTMATETKTRLLRTACRWDSWEIFRNIKGHEPPGKLQFISHLLEAGAEPWLGTAFSSTSRHLFANYRLYQDNEAFCKIVQELLQIFLNSSANLQTTILFSCWRETEPAGQDKLHIFENI</sequence>
<dbReference type="AlphaFoldDB" id="A0A132B917"/>
<dbReference type="RefSeq" id="XP_018063251.1">
    <property type="nucleotide sequence ID" value="XM_018206771.1"/>
</dbReference>
<evidence type="ECO:0000313" key="1">
    <source>
        <dbReference type="EMBL" id="KUJ08896.1"/>
    </source>
</evidence>
<proteinExistence type="predicted"/>
<dbReference type="Proteomes" id="UP000070700">
    <property type="component" value="Unassembled WGS sequence"/>
</dbReference>
<name>A0A132B917_MOLSC</name>
<dbReference type="GeneID" id="28816497"/>
<keyword evidence="2" id="KW-1185">Reference proteome</keyword>
<dbReference type="KEGG" id="psco:LY89DRAFT_328752"/>
<organism evidence="1 2">
    <name type="scientific">Mollisia scopiformis</name>
    <name type="common">Conifer needle endophyte fungus</name>
    <name type="synonym">Phialocephala scopiformis</name>
    <dbReference type="NCBI Taxonomy" id="149040"/>
    <lineage>
        <taxon>Eukaryota</taxon>
        <taxon>Fungi</taxon>
        <taxon>Dikarya</taxon>
        <taxon>Ascomycota</taxon>
        <taxon>Pezizomycotina</taxon>
        <taxon>Leotiomycetes</taxon>
        <taxon>Helotiales</taxon>
        <taxon>Mollisiaceae</taxon>
        <taxon>Mollisia</taxon>
    </lineage>
</organism>
<accession>A0A132B917</accession>
<dbReference type="EMBL" id="KQ947434">
    <property type="protein sequence ID" value="KUJ08896.1"/>
    <property type="molecule type" value="Genomic_DNA"/>
</dbReference>
<protein>
    <submittedName>
        <fullName evidence="1">Uncharacterized protein</fullName>
    </submittedName>
</protein>
<gene>
    <name evidence="1" type="ORF">LY89DRAFT_328752</name>
</gene>
<evidence type="ECO:0000313" key="2">
    <source>
        <dbReference type="Proteomes" id="UP000070700"/>
    </source>
</evidence>
<reference evidence="1 2" key="1">
    <citation type="submission" date="2015-10" db="EMBL/GenBank/DDBJ databases">
        <title>Full genome of DAOMC 229536 Phialocephala scopiformis, a fungal endophyte of spruce producing the potent anti-insectan compound rugulosin.</title>
        <authorList>
            <consortium name="DOE Joint Genome Institute"/>
            <person name="Walker A.K."/>
            <person name="Frasz S.L."/>
            <person name="Seifert K.A."/>
            <person name="Miller J.D."/>
            <person name="Mondo S.J."/>
            <person name="Labutti K."/>
            <person name="Lipzen A."/>
            <person name="Dockter R."/>
            <person name="Kennedy M."/>
            <person name="Grigoriev I.V."/>
            <person name="Spatafora J.W."/>
        </authorList>
    </citation>
    <scope>NUCLEOTIDE SEQUENCE [LARGE SCALE GENOMIC DNA]</scope>
    <source>
        <strain evidence="1 2">CBS 120377</strain>
    </source>
</reference>